<protein>
    <submittedName>
        <fullName evidence="5">Helix-turn-helix transcriptional regulator</fullName>
    </submittedName>
</protein>
<dbReference type="Pfam" id="PF02311">
    <property type="entry name" value="AraC_binding"/>
    <property type="match status" value="1"/>
</dbReference>
<reference evidence="5" key="1">
    <citation type="submission" date="2020-09" db="EMBL/GenBank/DDBJ databases">
        <title>A novel bacterium of genus Paenibacillus, isolated from South China Sea.</title>
        <authorList>
            <person name="Huang H."/>
            <person name="Mo K."/>
            <person name="Hu Y."/>
        </authorList>
    </citation>
    <scope>NUCLEOTIDE SEQUENCE</scope>
    <source>
        <strain evidence="5">IB182496</strain>
    </source>
</reference>
<dbReference type="RefSeq" id="WP_190913550.1">
    <property type="nucleotide sequence ID" value="NZ_JACXIZ010000002.1"/>
</dbReference>
<sequence length="293" mass="33347">MKLTITYDHSIPINAFQWTPSVSAKPLHMHTSLEIGLCTSGQGEFQIGDKRYAVSPGDLIVVNNQELHIARSDAHDPSCYIFVNFDPGLLLAEEEALLLPFAYRPECYVNRIPAASELAAPAAALVRTIHRELETREEGYRSMAKSALLELCVLLLRNYATGWSQREWQRLTASFRRIRPALALIDQRYREQLELADVAAALGMSSSQASRFFTREMGRSFKDYLLRLRLREAKRLLLSTRKSAAEVCFESGFQSVATFYRLFKSEAGMSPQDYRRENDWSAIIEKDAQPMSR</sequence>
<dbReference type="AlphaFoldDB" id="A0A927BNZ4"/>
<dbReference type="Gene3D" id="1.10.10.60">
    <property type="entry name" value="Homeodomain-like"/>
    <property type="match status" value="2"/>
</dbReference>
<name>A0A927BNZ4_9BACL</name>
<evidence type="ECO:0000313" key="6">
    <source>
        <dbReference type="Proteomes" id="UP000621560"/>
    </source>
</evidence>
<dbReference type="InterPro" id="IPR009057">
    <property type="entry name" value="Homeodomain-like_sf"/>
</dbReference>
<dbReference type="PANTHER" id="PTHR43280">
    <property type="entry name" value="ARAC-FAMILY TRANSCRIPTIONAL REGULATOR"/>
    <property type="match status" value="1"/>
</dbReference>
<dbReference type="GO" id="GO:0003700">
    <property type="term" value="F:DNA-binding transcription factor activity"/>
    <property type="evidence" value="ECO:0007669"/>
    <property type="project" value="InterPro"/>
</dbReference>
<keyword evidence="2" id="KW-0238">DNA-binding</keyword>
<dbReference type="SMART" id="SM00342">
    <property type="entry name" value="HTH_ARAC"/>
    <property type="match status" value="1"/>
</dbReference>
<feature type="domain" description="HTH araC/xylS-type" evidence="4">
    <location>
        <begin position="179"/>
        <end position="277"/>
    </location>
</feature>
<organism evidence="5 6">
    <name type="scientific">Paenibacillus sabuli</name>
    <dbReference type="NCBI Taxonomy" id="2772509"/>
    <lineage>
        <taxon>Bacteria</taxon>
        <taxon>Bacillati</taxon>
        <taxon>Bacillota</taxon>
        <taxon>Bacilli</taxon>
        <taxon>Bacillales</taxon>
        <taxon>Paenibacillaceae</taxon>
        <taxon>Paenibacillus</taxon>
    </lineage>
</organism>
<keyword evidence="6" id="KW-1185">Reference proteome</keyword>
<evidence type="ECO:0000256" key="2">
    <source>
        <dbReference type="ARBA" id="ARBA00023125"/>
    </source>
</evidence>
<dbReference type="InterPro" id="IPR014710">
    <property type="entry name" value="RmlC-like_jellyroll"/>
</dbReference>
<dbReference type="PROSITE" id="PS01124">
    <property type="entry name" value="HTH_ARAC_FAMILY_2"/>
    <property type="match status" value="1"/>
</dbReference>
<dbReference type="PANTHER" id="PTHR43280:SF27">
    <property type="entry name" value="TRANSCRIPTIONAL REGULATOR MTLR"/>
    <property type="match status" value="1"/>
</dbReference>
<dbReference type="Pfam" id="PF12833">
    <property type="entry name" value="HTH_18"/>
    <property type="match status" value="1"/>
</dbReference>
<evidence type="ECO:0000259" key="4">
    <source>
        <dbReference type="PROSITE" id="PS01124"/>
    </source>
</evidence>
<dbReference type="SUPFAM" id="SSF51215">
    <property type="entry name" value="Regulatory protein AraC"/>
    <property type="match status" value="1"/>
</dbReference>
<keyword evidence="1" id="KW-0805">Transcription regulation</keyword>
<dbReference type="InterPro" id="IPR003313">
    <property type="entry name" value="AraC-bd"/>
</dbReference>
<comment type="caution">
    <text evidence="5">The sequence shown here is derived from an EMBL/GenBank/DDBJ whole genome shotgun (WGS) entry which is preliminary data.</text>
</comment>
<dbReference type="EMBL" id="JACXIZ010000002">
    <property type="protein sequence ID" value="MBD2843592.1"/>
    <property type="molecule type" value="Genomic_DNA"/>
</dbReference>
<keyword evidence="3" id="KW-0804">Transcription</keyword>
<accession>A0A927BNZ4</accession>
<gene>
    <name evidence="5" type="ORF">IDH44_00185</name>
</gene>
<evidence type="ECO:0000256" key="3">
    <source>
        <dbReference type="ARBA" id="ARBA00023163"/>
    </source>
</evidence>
<proteinExistence type="predicted"/>
<dbReference type="GO" id="GO:0043565">
    <property type="term" value="F:sequence-specific DNA binding"/>
    <property type="evidence" value="ECO:0007669"/>
    <property type="project" value="InterPro"/>
</dbReference>
<dbReference type="Gene3D" id="2.60.120.10">
    <property type="entry name" value="Jelly Rolls"/>
    <property type="match status" value="1"/>
</dbReference>
<dbReference type="InterPro" id="IPR037923">
    <property type="entry name" value="HTH-like"/>
</dbReference>
<dbReference type="SUPFAM" id="SSF46689">
    <property type="entry name" value="Homeodomain-like"/>
    <property type="match status" value="2"/>
</dbReference>
<evidence type="ECO:0000256" key="1">
    <source>
        <dbReference type="ARBA" id="ARBA00023015"/>
    </source>
</evidence>
<dbReference type="Proteomes" id="UP000621560">
    <property type="component" value="Unassembled WGS sequence"/>
</dbReference>
<dbReference type="InterPro" id="IPR018060">
    <property type="entry name" value="HTH_AraC"/>
</dbReference>
<evidence type="ECO:0000313" key="5">
    <source>
        <dbReference type="EMBL" id="MBD2843592.1"/>
    </source>
</evidence>